<dbReference type="Proteomes" id="UP000240243">
    <property type="component" value="Unassembled WGS sequence"/>
</dbReference>
<feature type="domain" description="HTH lysR-type" evidence="5">
    <location>
        <begin position="1"/>
        <end position="58"/>
    </location>
</feature>
<protein>
    <submittedName>
        <fullName evidence="6">RpiR family transcriptional regulator</fullName>
    </submittedName>
</protein>
<dbReference type="SUPFAM" id="SSF46785">
    <property type="entry name" value="Winged helix' DNA-binding domain"/>
    <property type="match status" value="1"/>
</dbReference>
<gene>
    <name evidence="6" type="ORF">C7H85_15175</name>
</gene>
<dbReference type="PRINTS" id="PR00039">
    <property type="entry name" value="HTHLYSR"/>
</dbReference>
<dbReference type="Pfam" id="PF03466">
    <property type="entry name" value="LysR_substrate"/>
    <property type="match status" value="1"/>
</dbReference>
<keyword evidence="2" id="KW-0805">Transcription regulation</keyword>
<comment type="caution">
    <text evidence="6">The sequence shown here is derived from an EMBL/GenBank/DDBJ whole genome shotgun (WGS) entry which is preliminary data.</text>
</comment>
<keyword evidence="7" id="KW-1185">Reference proteome</keyword>
<dbReference type="Gene3D" id="1.10.10.10">
    <property type="entry name" value="Winged helix-like DNA-binding domain superfamily/Winged helix DNA-binding domain"/>
    <property type="match status" value="1"/>
</dbReference>
<dbReference type="PANTHER" id="PTHR30346:SF0">
    <property type="entry name" value="HCA OPERON TRANSCRIPTIONAL ACTIVATOR HCAR"/>
    <property type="match status" value="1"/>
</dbReference>
<dbReference type="Pfam" id="PF00126">
    <property type="entry name" value="HTH_1"/>
    <property type="match status" value="1"/>
</dbReference>
<proteinExistence type="inferred from homology"/>
<dbReference type="InterPro" id="IPR005119">
    <property type="entry name" value="LysR_subst-bd"/>
</dbReference>
<dbReference type="GO" id="GO:0003700">
    <property type="term" value="F:DNA-binding transcription factor activity"/>
    <property type="evidence" value="ECO:0007669"/>
    <property type="project" value="InterPro"/>
</dbReference>
<dbReference type="GO" id="GO:0032993">
    <property type="term" value="C:protein-DNA complex"/>
    <property type="evidence" value="ECO:0007669"/>
    <property type="project" value="TreeGrafter"/>
</dbReference>
<organism evidence="6 7">
    <name type="scientific">Zobellella endophytica</name>
    <dbReference type="NCBI Taxonomy" id="2116700"/>
    <lineage>
        <taxon>Bacteria</taxon>
        <taxon>Pseudomonadati</taxon>
        <taxon>Pseudomonadota</taxon>
        <taxon>Gammaproteobacteria</taxon>
        <taxon>Aeromonadales</taxon>
        <taxon>Aeromonadaceae</taxon>
        <taxon>Zobellella</taxon>
    </lineage>
</organism>
<dbReference type="Gene3D" id="3.40.190.10">
    <property type="entry name" value="Periplasmic binding protein-like II"/>
    <property type="match status" value="2"/>
</dbReference>
<evidence type="ECO:0000256" key="1">
    <source>
        <dbReference type="ARBA" id="ARBA00009437"/>
    </source>
</evidence>
<evidence type="ECO:0000256" key="4">
    <source>
        <dbReference type="ARBA" id="ARBA00023163"/>
    </source>
</evidence>
<dbReference type="PROSITE" id="PS50931">
    <property type="entry name" value="HTH_LYSR"/>
    <property type="match status" value="1"/>
</dbReference>
<evidence type="ECO:0000313" key="7">
    <source>
        <dbReference type="Proteomes" id="UP000240243"/>
    </source>
</evidence>
<dbReference type="InterPro" id="IPR036388">
    <property type="entry name" value="WH-like_DNA-bd_sf"/>
</dbReference>
<name>A0A2P7R1J4_9GAMM</name>
<evidence type="ECO:0000259" key="5">
    <source>
        <dbReference type="PROSITE" id="PS50931"/>
    </source>
</evidence>
<reference evidence="6 7" key="1">
    <citation type="submission" date="2018-03" db="EMBL/GenBank/DDBJ databases">
        <title>The draft genome of Zobellella sp. 59N8.</title>
        <authorList>
            <person name="Liu L."/>
            <person name="Li L."/>
            <person name="Zhang X."/>
            <person name="Liang L."/>
            <person name="Wang T."/>
        </authorList>
    </citation>
    <scope>NUCLEOTIDE SEQUENCE [LARGE SCALE GENOMIC DNA]</scope>
    <source>
        <strain evidence="6 7">59N8</strain>
    </source>
</reference>
<dbReference type="FunFam" id="1.10.10.10:FF:000001">
    <property type="entry name" value="LysR family transcriptional regulator"/>
    <property type="match status" value="1"/>
</dbReference>
<dbReference type="PANTHER" id="PTHR30346">
    <property type="entry name" value="TRANSCRIPTIONAL DUAL REGULATOR HCAR-RELATED"/>
    <property type="match status" value="1"/>
</dbReference>
<dbReference type="InterPro" id="IPR000847">
    <property type="entry name" value="LysR_HTH_N"/>
</dbReference>
<evidence type="ECO:0000256" key="2">
    <source>
        <dbReference type="ARBA" id="ARBA00023015"/>
    </source>
</evidence>
<dbReference type="InterPro" id="IPR036390">
    <property type="entry name" value="WH_DNA-bd_sf"/>
</dbReference>
<dbReference type="OrthoDB" id="646694at2"/>
<sequence>MELRHLRYFVTVAEELSFSKAANRLYTSQPSLSQQIKDLETELGVRLFNRTKRKVELTEEGEVFLRETRLTLAQAEKAVSITRQVAQARAFRLAIGFVPVAEMNVFPHILPAFRIHYPDLSVELKSLNNQQQIERLRNGELDITFTRDNVQDEEIDSFLILKEPLKFLIPKNHPLADYEVVPVRMLDQQDFIIVNPSESLPLYNLILAFAEQNHIQLNIVQQADNILLNINLVNIGMGCSILPTYITPIGQENVVLRPLQPELPLIGLYANYRKDNGSPILATFIGHLKKLSFKGGQYSDTG</sequence>
<dbReference type="NCBIfam" id="NF007385">
    <property type="entry name" value="PRK09906.1"/>
    <property type="match status" value="1"/>
</dbReference>
<dbReference type="GO" id="GO:0003677">
    <property type="term" value="F:DNA binding"/>
    <property type="evidence" value="ECO:0007669"/>
    <property type="project" value="UniProtKB-KW"/>
</dbReference>
<dbReference type="EMBL" id="PXYG01000007">
    <property type="protein sequence ID" value="PSJ44088.1"/>
    <property type="molecule type" value="Genomic_DNA"/>
</dbReference>
<dbReference type="RefSeq" id="WP_106730540.1">
    <property type="nucleotide sequence ID" value="NZ_PXYG01000007.1"/>
</dbReference>
<dbReference type="SUPFAM" id="SSF53850">
    <property type="entry name" value="Periplasmic binding protein-like II"/>
    <property type="match status" value="1"/>
</dbReference>
<keyword evidence="4" id="KW-0804">Transcription</keyword>
<keyword evidence="3" id="KW-0238">DNA-binding</keyword>
<evidence type="ECO:0000313" key="6">
    <source>
        <dbReference type="EMBL" id="PSJ44088.1"/>
    </source>
</evidence>
<comment type="similarity">
    <text evidence="1">Belongs to the LysR transcriptional regulatory family.</text>
</comment>
<evidence type="ECO:0000256" key="3">
    <source>
        <dbReference type="ARBA" id="ARBA00023125"/>
    </source>
</evidence>
<dbReference type="AlphaFoldDB" id="A0A2P7R1J4"/>
<accession>A0A2P7R1J4</accession>